<dbReference type="NCBIfam" id="TIGR03025">
    <property type="entry name" value="EPS_sugtrans"/>
    <property type="match status" value="1"/>
</dbReference>
<evidence type="ECO:0000313" key="9">
    <source>
        <dbReference type="EMBL" id="PTQ51393.1"/>
    </source>
</evidence>
<organism evidence="9 10">
    <name type="scientific">Brockia lithotrophica</name>
    <dbReference type="NCBI Taxonomy" id="933949"/>
    <lineage>
        <taxon>Bacteria</taxon>
        <taxon>Bacillati</taxon>
        <taxon>Bacillota</taxon>
        <taxon>Bacilli</taxon>
        <taxon>Bacillales</taxon>
        <taxon>Bacillales Family X. Incertae Sedis</taxon>
        <taxon>Brockia</taxon>
    </lineage>
</organism>
<comment type="caution">
    <text evidence="9">The sequence shown here is derived from an EMBL/GenBank/DDBJ whole genome shotgun (WGS) entry which is preliminary data.</text>
</comment>
<feature type="transmembrane region" description="Helical" evidence="7">
    <location>
        <begin position="457"/>
        <end position="474"/>
    </location>
</feature>
<feature type="transmembrane region" description="Helical" evidence="7">
    <location>
        <begin position="34"/>
        <end position="58"/>
    </location>
</feature>
<evidence type="ECO:0000259" key="8">
    <source>
        <dbReference type="Pfam" id="PF02397"/>
    </source>
</evidence>
<dbReference type="Proteomes" id="UP000244016">
    <property type="component" value="Unassembled WGS sequence"/>
</dbReference>
<dbReference type="PANTHER" id="PTHR30576">
    <property type="entry name" value="COLANIC BIOSYNTHESIS UDP-GLUCOSE LIPID CARRIER TRANSFERASE"/>
    <property type="match status" value="1"/>
</dbReference>
<dbReference type="InterPro" id="IPR003362">
    <property type="entry name" value="Bact_transf"/>
</dbReference>
<dbReference type="InterPro" id="IPR017475">
    <property type="entry name" value="EPS_sugar_tfrase"/>
</dbReference>
<dbReference type="PANTHER" id="PTHR30576:SF0">
    <property type="entry name" value="UNDECAPRENYL-PHOSPHATE N-ACETYLGALACTOSAMINYL 1-PHOSPHATE TRANSFERASE-RELATED"/>
    <property type="match status" value="1"/>
</dbReference>
<feature type="transmembrane region" description="Helical" evidence="7">
    <location>
        <begin position="110"/>
        <end position="127"/>
    </location>
</feature>
<feature type="domain" description="Bacterial sugar transferase" evidence="8">
    <location>
        <begin position="281"/>
        <end position="474"/>
    </location>
</feature>
<protein>
    <submittedName>
        <fullName evidence="9">Undecaprenyl-phosphate galactosephosphotransferase</fullName>
    </submittedName>
</protein>
<comment type="similarity">
    <text evidence="2">Belongs to the bacterial sugar transferase family.</text>
</comment>
<evidence type="ECO:0000256" key="1">
    <source>
        <dbReference type="ARBA" id="ARBA00004141"/>
    </source>
</evidence>
<name>A0A2T5G5F2_9BACL</name>
<feature type="transmembrane region" description="Helical" evidence="7">
    <location>
        <begin position="78"/>
        <end position="98"/>
    </location>
</feature>
<dbReference type="EMBL" id="PEBW01000005">
    <property type="protein sequence ID" value="PTQ51393.1"/>
    <property type="molecule type" value="Genomic_DNA"/>
</dbReference>
<proteinExistence type="inferred from homology"/>
<keyword evidence="6 7" id="KW-0472">Membrane</keyword>
<accession>A0A2T5G5F2</accession>
<dbReference type="AlphaFoldDB" id="A0A2T5G5F2"/>
<keyword evidence="5 7" id="KW-1133">Transmembrane helix</keyword>
<evidence type="ECO:0000256" key="6">
    <source>
        <dbReference type="ARBA" id="ARBA00023136"/>
    </source>
</evidence>
<dbReference type="Pfam" id="PF02397">
    <property type="entry name" value="Bac_transf"/>
    <property type="match status" value="1"/>
</dbReference>
<comment type="subcellular location">
    <subcellularLocation>
        <location evidence="1">Membrane</location>
        <topology evidence="1">Multi-pass membrane protein</topology>
    </subcellularLocation>
</comment>
<evidence type="ECO:0000256" key="7">
    <source>
        <dbReference type="SAM" id="Phobius"/>
    </source>
</evidence>
<reference evidence="9 10" key="1">
    <citation type="submission" date="2017-08" db="EMBL/GenBank/DDBJ databases">
        <title>Burning lignite coal seam in the remote Altai Mountains harbors a hydrogen-driven thermophilic microbial community.</title>
        <authorList>
            <person name="Kadnikov V.V."/>
            <person name="Mardanov A.V."/>
            <person name="Ivasenko D."/>
            <person name="Beletsky A.V."/>
            <person name="Karnachuk O.V."/>
            <person name="Ravin N.V."/>
        </authorList>
    </citation>
    <scope>NUCLEOTIDE SEQUENCE [LARGE SCALE GENOMIC DNA]</scope>
    <source>
        <strain evidence="9">AL31</strain>
    </source>
</reference>
<dbReference type="GO" id="GO:0016780">
    <property type="term" value="F:phosphotransferase activity, for other substituted phosphate groups"/>
    <property type="evidence" value="ECO:0007669"/>
    <property type="project" value="TreeGrafter"/>
</dbReference>
<sequence>MSAVNGSSPLRVISQNEVELGIRKKYANKIVSPYVVFSLFFITDLLILLFSMYTSVWIRLYVLRWLPNVIGPEQYVQLLYGVVAMPFAYAFAGLYPGYGLHPVERLRRRTLVTTLTFGVLIFWEFLVRREASSRGILLLTYAFSLVLIPIGDAVLRSLLRKTNLWGTPVVVFGKDAARASVLQRILEFQDLGYVPVQAASLDAAPYAQNVLNGVNTAIVAYFPEEREKVLSHLSALRYARVLLVEERDGFQSLWVATRDLGGTMALEIQKNLLDRRNRIIKRAMDLTFGGILFLVSLPIVLFLAALVFLVSPGNPFFVQEREGLGGRTIRVWKLRTMYPDARERLQKYLESSPEAQEEWNRYFKLKHDPRILPGIGHFLRRTSLDELPQLWNVVRGDMSLVGPRPFPFYHLEVFDEEFRVLRRSVLPGMTGLWQVSARSDGDVEKQKVLDTYYIRNWSLWLDLYILALTFLVVIRGKGAY</sequence>
<feature type="transmembrane region" description="Helical" evidence="7">
    <location>
        <begin position="286"/>
        <end position="310"/>
    </location>
</feature>
<evidence type="ECO:0000313" key="10">
    <source>
        <dbReference type="Proteomes" id="UP000244016"/>
    </source>
</evidence>
<evidence type="ECO:0000256" key="5">
    <source>
        <dbReference type="ARBA" id="ARBA00022989"/>
    </source>
</evidence>
<gene>
    <name evidence="9" type="ORF">BLITH_1470</name>
</gene>
<dbReference type="GO" id="GO:0016020">
    <property type="term" value="C:membrane"/>
    <property type="evidence" value="ECO:0007669"/>
    <property type="project" value="UniProtKB-SubCell"/>
</dbReference>
<feature type="transmembrane region" description="Helical" evidence="7">
    <location>
        <begin position="133"/>
        <end position="155"/>
    </location>
</feature>
<evidence type="ECO:0000256" key="2">
    <source>
        <dbReference type="ARBA" id="ARBA00006464"/>
    </source>
</evidence>
<evidence type="ECO:0000256" key="3">
    <source>
        <dbReference type="ARBA" id="ARBA00022679"/>
    </source>
</evidence>
<keyword evidence="4 7" id="KW-0812">Transmembrane</keyword>
<keyword evidence="3 9" id="KW-0808">Transferase</keyword>
<evidence type="ECO:0000256" key="4">
    <source>
        <dbReference type="ARBA" id="ARBA00022692"/>
    </source>
</evidence>